<feature type="region of interest" description="Disordered" evidence="1">
    <location>
        <begin position="52"/>
        <end position="102"/>
    </location>
</feature>
<protein>
    <submittedName>
        <fullName evidence="2">PDZ domain-containing protein</fullName>
    </submittedName>
</protein>
<feature type="compositionally biased region" description="Polar residues" evidence="1">
    <location>
        <begin position="85"/>
        <end position="99"/>
    </location>
</feature>
<proteinExistence type="predicted"/>
<feature type="compositionally biased region" description="Low complexity" evidence="1">
    <location>
        <begin position="347"/>
        <end position="358"/>
    </location>
</feature>
<sequence length="509" mass="56294">MDSDTDSLNRTFEIIPELGDSLSPVKTPGTPYSVSVLRKSLHQRERFFMSSPTPLKVRNENNQITPLRPSAVLSPPFEKSRDSQSGRTSLDTPVNQISPSKKPKKLCEFPWTELAKKRGFTWETYASASKPSFEVVTKTPSRQGALRMQTPSKVQRFGQPSSLSSKQTPCRFASKVESVRRVTSNTPATGVLFEETPKPPRPNRVKFSCQTARSPSLERDSMEEEALETVSVVADPPKMRLQWPWTEKAKKMPFSWSMPQPAAAAAAAAATSTHQHLPSPSPPSPHSPSLLPTNALKNAMPGAPPPVAASSSSRQGIPWNASTRCSRVVEDVRAGPGSTADPRERLQSQPTTSTSTPSGCAYRRIETPWSKLLREKGLDECRRIHAERLKTLHESRRQQEGADTPLRKQQPPQQALQDASTRSSRAQEDGGTGDGGTADPDERLQSQPPANTSTPGACTYRRIETPWSKLLREKGLDECRRIHAERLKTLHESRRQQEGADTPLRKLPP</sequence>
<feature type="compositionally biased region" description="Low complexity" evidence="1">
    <location>
        <begin position="262"/>
        <end position="278"/>
    </location>
</feature>
<feature type="compositionally biased region" description="Polar residues" evidence="1">
    <location>
        <begin position="445"/>
        <end position="456"/>
    </location>
</feature>
<feature type="region of interest" description="Disordered" evidence="1">
    <location>
        <begin position="389"/>
        <end position="464"/>
    </location>
</feature>
<feature type="compositionally biased region" description="Polar residues" evidence="1">
    <location>
        <begin position="410"/>
        <end position="424"/>
    </location>
</feature>
<dbReference type="WBParaSite" id="MCU_003204-RF">
    <property type="protein sequence ID" value="MCU_003204-RF"/>
    <property type="gene ID" value="MCU_003204"/>
</dbReference>
<dbReference type="AlphaFoldDB" id="A0A5K3EUK2"/>
<feature type="compositionally biased region" description="Basic and acidic residues" evidence="1">
    <location>
        <begin position="389"/>
        <end position="400"/>
    </location>
</feature>
<evidence type="ECO:0000256" key="1">
    <source>
        <dbReference type="SAM" id="MobiDB-lite"/>
    </source>
</evidence>
<evidence type="ECO:0000313" key="2">
    <source>
        <dbReference type="WBParaSite" id="MCU_003204-RF"/>
    </source>
</evidence>
<accession>A0A5K3EUK2</accession>
<feature type="region of interest" description="Disordered" evidence="1">
    <location>
        <begin position="258"/>
        <end position="376"/>
    </location>
</feature>
<organism evidence="2">
    <name type="scientific">Mesocestoides corti</name>
    <name type="common">Flatworm</name>
    <dbReference type="NCBI Taxonomy" id="53468"/>
    <lineage>
        <taxon>Eukaryota</taxon>
        <taxon>Metazoa</taxon>
        <taxon>Spiralia</taxon>
        <taxon>Lophotrochozoa</taxon>
        <taxon>Platyhelminthes</taxon>
        <taxon>Cestoda</taxon>
        <taxon>Eucestoda</taxon>
        <taxon>Cyclophyllidea</taxon>
        <taxon>Mesocestoididae</taxon>
        <taxon>Mesocestoides</taxon>
    </lineage>
</organism>
<name>A0A5K3EUK2_MESCO</name>
<reference evidence="2" key="1">
    <citation type="submission" date="2019-11" db="UniProtKB">
        <authorList>
            <consortium name="WormBaseParasite"/>
        </authorList>
    </citation>
    <scope>IDENTIFICATION</scope>
</reference>
<feature type="compositionally biased region" description="Basic and acidic residues" evidence="1">
    <location>
        <begin position="487"/>
        <end position="498"/>
    </location>
</feature>
<feature type="region of interest" description="Disordered" evidence="1">
    <location>
        <begin position="487"/>
        <end position="509"/>
    </location>
</feature>